<feature type="non-terminal residue" evidence="1">
    <location>
        <position position="21"/>
    </location>
</feature>
<organism evidence="1">
    <name type="scientific">termite gut metagenome</name>
    <dbReference type="NCBI Taxonomy" id="433724"/>
    <lineage>
        <taxon>unclassified sequences</taxon>
        <taxon>metagenomes</taxon>
        <taxon>organismal metagenomes</taxon>
    </lineage>
</organism>
<reference evidence="1" key="1">
    <citation type="submission" date="2019-03" db="EMBL/GenBank/DDBJ databases">
        <title>Single cell metagenomics reveals metabolic interactions within the superorganism composed of flagellate Streblomastix strix and complex community of Bacteroidetes bacteria on its surface.</title>
        <authorList>
            <person name="Treitli S.C."/>
            <person name="Kolisko M."/>
            <person name="Husnik F."/>
            <person name="Keeling P."/>
            <person name="Hampl V."/>
        </authorList>
    </citation>
    <scope>NUCLEOTIDE SEQUENCE</scope>
    <source>
        <strain evidence="1">STM</strain>
    </source>
</reference>
<evidence type="ECO:0000313" key="1">
    <source>
        <dbReference type="EMBL" id="KAA6315444.1"/>
    </source>
</evidence>
<proteinExistence type="predicted"/>
<sequence length="21" mass="2636">MSDILSIYMLYMFIYDVNQYI</sequence>
<accession>A0A5J4Q3I4</accession>
<dbReference type="AlphaFoldDB" id="A0A5J4Q3I4"/>
<gene>
    <name evidence="1" type="ORF">EZS27_034094</name>
</gene>
<comment type="caution">
    <text evidence="1">The sequence shown here is derived from an EMBL/GenBank/DDBJ whole genome shotgun (WGS) entry which is preliminary data.</text>
</comment>
<dbReference type="EMBL" id="SNRY01005250">
    <property type="protein sequence ID" value="KAA6315444.1"/>
    <property type="molecule type" value="Genomic_DNA"/>
</dbReference>
<protein>
    <submittedName>
        <fullName evidence="1">Uncharacterized protein</fullName>
    </submittedName>
</protein>
<name>A0A5J4Q3I4_9ZZZZ</name>